<dbReference type="GO" id="GO:0004866">
    <property type="term" value="F:endopeptidase inhibitor activity"/>
    <property type="evidence" value="ECO:0007669"/>
    <property type="project" value="InterPro"/>
</dbReference>
<dbReference type="Pfam" id="PF01835">
    <property type="entry name" value="MG2"/>
    <property type="match status" value="1"/>
</dbReference>
<comment type="caution">
    <text evidence="4">The sequence shown here is derived from an EMBL/GenBank/DDBJ whole genome shotgun (WGS) entry which is preliminary data.</text>
</comment>
<dbReference type="Proteomes" id="UP001432322">
    <property type="component" value="Unassembled WGS sequence"/>
</dbReference>
<gene>
    <name evidence="4" type="ORF">PFISCL1PPCAC_23122</name>
</gene>
<dbReference type="EMBL" id="BTSY01000006">
    <property type="protein sequence ID" value="GMT31825.1"/>
    <property type="molecule type" value="Genomic_DNA"/>
</dbReference>
<sequence length="147" mass="16741">TSTDLRVVHVFSDKQHYRSGETVLIRALPLDIHNELYAKPIEFVLINPGRFELLRRRATSKNGRFVAARLPLPQHLQHGEWRVEARAVDSHDAVGTVYFNVHDYILPNFEVAMVVDQDQTDVSRVNVTVKAKYSHTVLVDGSLSLHC</sequence>
<dbReference type="AlphaFoldDB" id="A0AAV5WMJ1"/>
<dbReference type="Gene3D" id="2.60.40.1930">
    <property type="match status" value="1"/>
</dbReference>
<feature type="domain" description="Macroglobulin" evidence="3">
    <location>
        <begin position="8"/>
        <end position="101"/>
    </location>
</feature>
<dbReference type="InterPro" id="IPR002890">
    <property type="entry name" value="MG2"/>
</dbReference>
<keyword evidence="2" id="KW-0882">Thioester bond</keyword>
<accession>A0AAV5WMJ1</accession>
<dbReference type="PANTHER" id="PTHR11412:SF136">
    <property type="entry name" value="CD109 ANTIGEN"/>
    <property type="match status" value="1"/>
</dbReference>
<evidence type="ECO:0000256" key="2">
    <source>
        <dbReference type="ARBA" id="ARBA00022966"/>
    </source>
</evidence>
<feature type="non-terminal residue" evidence="4">
    <location>
        <position position="1"/>
    </location>
</feature>
<keyword evidence="1" id="KW-0732">Signal</keyword>
<dbReference type="PANTHER" id="PTHR11412">
    <property type="entry name" value="MACROGLOBULIN / COMPLEMENT"/>
    <property type="match status" value="1"/>
</dbReference>
<protein>
    <recommendedName>
        <fullName evidence="3">Macroglobulin domain-containing protein</fullName>
    </recommendedName>
</protein>
<organism evidence="4 5">
    <name type="scientific">Pristionchus fissidentatus</name>
    <dbReference type="NCBI Taxonomy" id="1538716"/>
    <lineage>
        <taxon>Eukaryota</taxon>
        <taxon>Metazoa</taxon>
        <taxon>Ecdysozoa</taxon>
        <taxon>Nematoda</taxon>
        <taxon>Chromadorea</taxon>
        <taxon>Rhabditida</taxon>
        <taxon>Rhabditina</taxon>
        <taxon>Diplogasteromorpha</taxon>
        <taxon>Diplogasteroidea</taxon>
        <taxon>Neodiplogasteridae</taxon>
        <taxon>Pristionchus</taxon>
    </lineage>
</organism>
<keyword evidence="5" id="KW-1185">Reference proteome</keyword>
<evidence type="ECO:0000256" key="1">
    <source>
        <dbReference type="ARBA" id="ARBA00022729"/>
    </source>
</evidence>
<evidence type="ECO:0000313" key="4">
    <source>
        <dbReference type="EMBL" id="GMT31825.1"/>
    </source>
</evidence>
<name>A0AAV5WMJ1_9BILA</name>
<reference evidence="4" key="1">
    <citation type="submission" date="2023-10" db="EMBL/GenBank/DDBJ databases">
        <title>Genome assembly of Pristionchus species.</title>
        <authorList>
            <person name="Yoshida K."/>
            <person name="Sommer R.J."/>
        </authorList>
    </citation>
    <scope>NUCLEOTIDE SEQUENCE</scope>
    <source>
        <strain evidence="4">RS5133</strain>
    </source>
</reference>
<evidence type="ECO:0000313" key="5">
    <source>
        <dbReference type="Proteomes" id="UP001432322"/>
    </source>
</evidence>
<proteinExistence type="predicted"/>
<evidence type="ECO:0000259" key="3">
    <source>
        <dbReference type="Pfam" id="PF01835"/>
    </source>
</evidence>
<feature type="non-terminal residue" evidence="4">
    <location>
        <position position="147"/>
    </location>
</feature>
<dbReference type="InterPro" id="IPR050473">
    <property type="entry name" value="A2M/Complement_sys"/>
</dbReference>